<feature type="region of interest" description="Disordered" evidence="1">
    <location>
        <begin position="1"/>
        <end position="34"/>
    </location>
</feature>
<dbReference type="EMBL" id="JALJOU010000005">
    <property type="protein sequence ID" value="KAK9843786.1"/>
    <property type="molecule type" value="Genomic_DNA"/>
</dbReference>
<dbReference type="AlphaFoldDB" id="A0AAW1SDS7"/>
<feature type="compositionally biased region" description="Basic and acidic residues" evidence="1">
    <location>
        <begin position="1"/>
        <end position="11"/>
    </location>
</feature>
<dbReference type="InterPro" id="IPR042197">
    <property type="entry name" value="Apaf_helical"/>
</dbReference>
<dbReference type="Gene3D" id="1.10.8.430">
    <property type="entry name" value="Helical domain of apoptotic protease-activating factors"/>
    <property type="match status" value="1"/>
</dbReference>
<accession>A0AAW1SDS7</accession>
<keyword evidence="4" id="KW-1185">Reference proteome</keyword>
<dbReference type="InterPro" id="IPR044974">
    <property type="entry name" value="Disease_R_plants"/>
</dbReference>
<dbReference type="InterPro" id="IPR027417">
    <property type="entry name" value="P-loop_NTPase"/>
</dbReference>
<dbReference type="GO" id="GO:0043531">
    <property type="term" value="F:ADP binding"/>
    <property type="evidence" value="ECO:0007669"/>
    <property type="project" value="InterPro"/>
</dbReference>
<feature type="domain" description="NB-ARC" evidence="2">
    <location>
        <begin position="57"/>
        <end position="147"/>
    </location>
</feature>
<evidence type="ECO:0000313" key="3">
    <source>
        <dbReference type="EMBL" id="KAK9843786.1"/>
    </source>
</evidence>
<evidence type="ECO:0000256" key="1">
    <source>
        <dbReference type="SAM" id="MobiDB-lite"/>
    </source>
</evidence>
<evidence type="ECO:0000259" key="2">
    <source>
        <dbReference type="Pfam" id="PF00931"/>
    </source>
</evidence>
<dbReference type="PANTHER" id="PTHR11017">
    <property type="entry name" value="LEUCINE-RICH REPEAT-CONTAINING PROTEIN"/>
    <property type="match status" value="1"/>
</dbReference>
<protein>
    <recommendedName>
        <fullName evidence="2">NB-ARC domain-containing protein</fullName>
    </recommendedName>
</protein>
<feature type="compositionally biased region" description="Basic and acidic residues" evidence="1">
    <location>
        <begin position="18"/>
        <end position="29"/>
    </location>
</feature>
<dbReference type="SUPFAM" id="SSF52540">
    <property type="entry name" value="P-loop containing nucleoside triphosphate hydrolases"/>
    <property type="match status" value="1"/>
</dbReference>
<dbReference type="PRINTS" id="PR00364">
    <property type="entry name" value="DISEASERSIST"/>
</dbReference>
<dbReference type="Gene3D" id="3.40.50.300">
    <property type="entry name" value="P-loop containing nucleotide triphosphate hydrolases"/>
    <property type="match status" value="1"/>
</dbReference>
<reference evidence="3 4" key="1">
    <citation type="journal article" date="2024" name="Nat. Commun.">
        <title>Phylogenomics reveals the evolutionary origins of lichenization in chlorophyte algae.</title>
        <authorList>
            <person name="Puginier C."/>
            <person name="Libourel C."/>
            <person name="Otte J."/>
            <person name="Skaloud P."/>
            <person name="Haon M."/>
            <person name="Grisel S."/>
            <person name="Petersen M."/>
            <person name="Berrin J.G."/>
            <person name="Delaux P.M."/>
            <person name="Dal Grande F."/>
            <person name="Keller J."/>
        </authorList>
    </citation>
    <scope>NUCLEOTIDE SEQUENCE [LARGE SCALE GENOMIC DNA]</scope>
    <source>
        <strain evidence="3 4">SAG 245.80</strain>
    </source>
</reference>
<dbReference type="Proteomes" id="UP001445335">
    <property type="component" value="Unassembled WGS sequence"/>
</dbReference>
<name>A0AAW1SDS7_9CHLO</name>
<proteinExistence type="predicted"/>
<organism evidence="3 4">
    <name type="scientific">Elliptochloris bilobata</name>
    <dbReference type="NCBI Taxonomy" id="381761"/>
    <lineage>
        <taxon>Eukaryota</taxon>
        <taxon>Viridiplantae</taxon>
        <taxon>Chlorophyta</taxon>
        <taxon>core chlorophytes</taxon>
        <taxon>Trebouxiophyceae</taxon>
        <taxon>Trebouxiophyceae incertae sedis</taxon>
        <taxon>Elliptochloris clade</taxon>
        <taxon>Elliptochloris</taxon>
    </lineage>
</organism>
<gene>
    <name evidence="3" type="ORF">WJX81_006274</name>
</gene>
<dbReference type="InterPro" id="IPR002182">
    <property type="entry name" value="NB-ARC"/>
</dbReference>
<evidence type="ECO:0000313" key="4">
    <source>
        <dbReference type="Proteomes" id="UP001445335"/>
    </source>
</evidence>
<dbReference type="GO" id="GO:0006952">
    <property type="term" value="P:defense response"/>
    <property type="evidence" value="ECO:0007669"/>
    <property type="project" value="InterPro"/>
</dbReference>
<comment type="caution">
    <text evidence="3">The sequence shown here is derived from an EMBL/GenBank/DDBJ whole genome shotgun (WGS) entry which is preliminary data.</text>
</comment>
<sequence>MFSFNVHHEKQQGAQQDHSQDAQQEHSQAERGCTSSRLRPSVSCTATSQARQLIPCKVLGLWGMGGIGKTHLAWAMYNDLLPDFGDAVCFLARARSHVSGILDLQRQLLKALAESPFVEVNNEDEGRAQLAAHLGQRKALVVIDDVENLVSQLDLLLPPKVPLHEGSLSNGSRDVAPLVPDVVKACGGLPLTLKVMGAHLYLFGNQPEIWREALVKLHTTQALGPGKELLLSSLRISYDALTVTQKHMSLDAACFLMEQRINTAKRVWQRSGF</sequence>
<dbReference type="Pfam" id="PF00931">
    <property type="entry name" value="NB-ARC"/>
    <property type="match status" value="1"/>
</dbReference>